<reference evidence="2 3" key="1">
    <citation type="submission" date="2024-04" db="EMBL/GenBank/DDBJ databases">
        <authorList>
            <consortium name="Genoscope - CEA"/>
            <person name="William W."/>
        </authorList>
    </citation>
    <scope>NUCLEOTIDE SEQUENCE [LARGE SCALE GENOMIC DNA]</scope>
</reference>
<organism evidence="2 3">
    <name type="scientific">Lymnaea stagnalis</name>
    <name type="common">Great pond snail</name>
    <name type="synonym">Helix stagnalis</name>
    <dbReference type="NCBI Taxonomy" id="6523"/>
    <lineage>
        <taxon>Eukaryota</taxon>
        <taxon>Metazoa</taxon>
        <taxon>Spiralia</taxon>
        <taxon>Lophotrochozoa</taxon>
        <taxon>Mollusca</taxon>
        <taxon>Gastropoda</taxon>
        <taxon>Heterobranchia</taxon>
        <taxon>Euthyneura</taxon>
        <taxon>Panpulmonata</taxon>
        <taxon>Hygrophila</taxon>
        <taxon>Lymnaeoidea</taxon>
        <taxon>Lymnaeidae</taxon>
        <taxon>Lymnaea</taxon>
    </lineage>
</organism>
<feature type="compositionally biased region" description="Basic and acidic residues" evidence="1">
    <location>
        <begin position="161"/>
        <end position="170"/>
    </location>
</feature>
<feature type="region of interest" description="Disordered" evidence="1">
    <location>
        <begin position="146"/>
        <end position="176"/>
    </location>
</feature>
<feature type="non-terminal residue" evidence="2">
    <location>
        <position position="261"/>
    </location>
</feature>
<dbReference type="EMBL" id="CAXITT010000034">
    <property type="protein sequence ID" value="CAL1528508.1"/>
    <property type="molecule type" value="Genomic_DNA"/>
</dbReference>
<accession>A0AAV2H513</accession>
<sequence length="261" mass="28018">VSDYNDVSRQDIESAPNSSALQEFGTMGPINTADDVTDSTSHDSCLESGSLNRRKESLHSTSFASILVCAVFNESFNHPPKYSAENVQGEWDHSSESQATPLLESNAVEEGARSGGSLLDLNVSVENSEDTALIDANETFTTVAESAHDDVARLPSSDGGKGARDGKLTEMHSPSDVVSDWPVDWDVSADTSEYVTAYNQDMPQNDTTGAVNCFQDCSDVMIKDGTLNDEDPFCDSKLEHLATEHVLALGSLLYNQPIASG</sequence>
<gene>
    <name evidence="2" type="ORF">GSLYS_00002678001</name>
</gene>
<dbReference type="AlphaFoldDB" id="A0AAV2H513"/>
<feature type="non-terminal residue" evidence="2">
    <location>
        <position position="1"/>
    </location>
</feature>
<feature type="region of interest" description="Disordered" evidence="1">
    <location>
        <begin position="1"/>
        <end position="51"/>
    </location>
</feature>
<keyword evidence="3" id="KW-1185">Reference proteome</keyword>
<feature type="compositionally biased region" description="Basic and acidic residues" evidence="1">
    <location>
        <begin position="1"/>
        <end position="12"/>
    </location>
</feature>
<name>A0AAV2H513_LYMST</name>
<evidence type="ECO:0000313" key="3">
    <source>
        <dbReference type="Proteomes" id="UP001497497"/>
    </source>
</evidence>
<protein>
    <submittedName>
        <fullName evidence="2">Uncharacterized protein</fullName>
    </submittedName>
</protein>
<evidence type="ECO:0000256" key="1">
    <source>
        <dbReference type="SAM" id="MobiDB-lite"/>
    </source>
</evidence>
<dbReference type="Proteomes" id="UP001497497">
    <property type="component" value="Unassembled WGS sequence"/>
</dbReference>
<evidence type="ECO:0000313" key="2">
    <source>
        <dbReference type="EMBL" id="CAL1528508.1"/>
    </source>
</evidence>
<comment type="caution">
    <text evidence="2">The sequence shown here is derived from an EMBL/GenBank/DDBJ whole genome shotgun (WGS) entry which is preliminary data.</text>
</comment>
<proteinExistence type="predicted"/>